<evidence type="ECO:0000313" key="2">
    <source>
        <dbReference type="EMBL" id="TNN56786.1"/>
    </source>
</evidence>
<proteinExistence type="predicted"/>
<accession>A0A4Z2GTE8</accession>
<dbReference type="EMBL" id="SRLO01000420">
    <property type="protein sequence ID" value="TNN56786.1"/>
    <property type="molecule type" value="Genomic_DNA"/>
</dbReference>
<reference evidence="2 3" key="1">
    <citation type="submission" date="2019-03" db="EMBL/GenBank/DDBJ databases">
        <title>First draft genome of Liparis tanakae, snailfish: a comprehensive survey of snailfish specific genes.</title>
        <authorList>
            <person name="Kim W."/>
            <person name="Song I."/>
            <person name="Jeong J.-H."/>
            <person name="Kim D."/>
            <person name="Kim S."/>
            <person name="Ryu S."/>
            <person name="Song J.Y."/>
            <person name="Lee S.K."/>
        </authorList>
    </citation>
    <scope>NUCLEOTIDE SEQUENCE [LARGE SCALE GENOMIC DNA]</scope>
    <source>
        <tissue evidence="2">Muscle</tissue>
    </source>
</reference>
<dbReference type="Proteomes" id="UP000314294">
    <property type="component" value="Unassembled WGS sequence"/>
</dbReference>
<feature type="region of interest" description="Disordered" evidence="1">
    <location>
        <begin position="29"/>
        <end position="58"/>
    </location>
</feature>
<name>A0A4Z2GTE8_9TELE</name>
<sequence length="108" mass="11909">MALARTWANTGGGGREEEGVIYGFNQAFHATPNTRPRNKRSTGGERLRNNNNNNNKAAGFVVEETKTYTEASQTRLKAERPQNQQEVDVSAVQAEPLLACGFLRVINC</sequence>
<protein>
    <submittedName>
        <fullName evidence="2">Uncharacterized protein</fullName>
    </submittedName>
</protein>
<evidence type="ECO:0000313" key="3">
    <source>
        <dbReference type="Proteomes" id="UP000314294"/>
    </source>
</evidence>
<gene>
    <name evidence="2" type="ORF">EYF80_032964</name>
</gene>
<evidence type="ECO:0000256" key="1">
    <source>
        <dbReference type="SAM" id="MobiDB-lite"/>
    </source>
</evidence>
<dbReference type="AlphaFoldDB" id="A0A4Z2GTE8"/>
<organism evidence="2 3">
    <name type="scientific">Liparis tanakae</name>
    <name type="common">Tanaka's snailfish</name>
    <dbReference type="NCBI Taxonomy" id="230148"/>
    <lineage>
        <taxon>Eukaryota</taxon>
        <taxon>Metazoa</taxon>
        <taxon>Chordata</taxon>
        <taxon>Craniata</taxon>
        <taxon>Vertebrata</taxon>
        <taxon>Euteleostomi</taxon>
        <taxon>Actinopterygii</taxon>
        <taxon>Neopterygii</taxon>
        <taxon>Teleostei</taxon>
        <taxon>Neoteleostei</taxon>
        <taxon>Acanthomorphata</taxon>
        <taxon>Eupercaria</taxon>
        <taxon>Perciformes</taxon>
        <taxon>Cottioidei</taxon>
        <taxon>Cottales</taxon>
        <taxon>Liparidae</taxon>
        <taxon>Liparis</taxon>
    </lineage>
</organism>
<keyword evidence="3" id="KW-1185">Reference proteome</keyword>
<comment type="caution">
    <text evidence="2">The sequence shown here is derived from an EMBL/GenBank/DDBJ whole genome shotgun (WGS) entry which is preliminary data.</text>
</comment>